<evidence type="ECO:0008006" key="4">
    <source>
        <dbReference type="Google" id="ProtNLM"/>
    </source>
</evidence>
<dbReference type="AlphaFoldDB" id="A0A5C4RRP8"/>
<dbReference type="OrthoDB" id="5966693at2"/>
<dbReference type="RefSeq" id="WP_139448410.1">
    <property type="nucleotide sequence ID" value="NZ_SMDR01000002.1"/>
</dbReference>
<reference evidence="2 3" key="1">
    <citation type="submission" date="2019-03" db="EMBL/GenBank/DDBJ databases">
        <title>Arenimonas daejeonensis sp. nov., isolated from compost.</title>
        <authorList>
            <person name="Jeon C.O."/>
        </authorList>
    </citation>
    <scope>NUCLEOTIDE SEQUENCE [LARGE SCALE GENOMIC DNA]</scope>
    <source>
        <strain evidence="2 3">R29</strain>
    </source>
</reference>
<evidence type="ECO:0000256" key="1">
    <source>
        <dbReference type="SAM" id="MobiDB-lite"/>
    </source>
</evidence>
<keyword evidence="3" id="KW-1185">Reference proteome</keyword>
<sequence length="320" mass="34879">MKPRQVALCLALIVAGAVTLSWWIRDRAPLAAPQASTAATEVSRSDAAPPPTRARATTGDDPLASNATLPPSDTPLPALLALLQPRADAGDSLAACRLGVELLRCDANDYAVSFHQSHSTGFVREKEAKGQLALANQVEEQQLRQLELQIQCRQLPDDVRRRGADYLVQAARAGEPEAMLRYAMGEHWGINLDDFLADSRFDVWRRDAPGMLQRALEAGDPRSVNLLMSAYLDDFSPNSGLVANDPIRGLAFQILHFRLTNRPSPTSRLGAADVAQAEALATELHQRHFGNRRLESAEQAFLPALFSAGSDGRDPGFCRR</sequence>
<gene>
    <name evidence="2" type="ORF">E1B00_10285</name>
</gene>
<evidence type="ECO:0000313" key="3">
    <source>
        <dbReference type="Proteomes" id="UP000305760"/>
    </source>
</evidence>
<accession>A0A5C4RRP8</accession>
<dbReference type="Proteomes" id="UP000305760">
    <property type="component" value="Unassembled WGS sequence"/>
</dbReference>
<comment type="caution">
    <text evidence="2">The sequence shown here is derived from an EMBL/GenBank/DDBJ whole genome shotgun (WGS) entry which is preliminary data.</text>
</comment>
<name>A0A5C4RRP8_9GAMM</name>
<organism evidence="2 3">
    <name type="scientific">Arenimonas terrae</name>
    <dbReference type="NCBI Taxonomy" id="2546226"/>
    <lineage>
        <taxon>Bacteria</taxon>
        <taxon>Pseudomonadati</taxon>
        <taxon>Pseudomonadota</taxon>
        <taxon>Gammaproteobacteria</taxon>
        <taxon>Lysobacterales</taxon>
        <taxon>Lysobacteraceae</taxon>
        <taxon>Arenimonas</taxon>
    </lineage>
</organism>
<protein>
    <recommendedName>
        <fullName evidence="4">Sel1 repeat family protein</fullName>
    </recommendedName>
</protein>
<evidence type="ECO:0000313" key="2">
    <source>
        <dbReference type="EMBL" id="TNJ33718.1"/>
    </source>
</evidence>
<dbReference type="EMBL" id="SMDR01000002">
    <property type="protein sequence ID" value="TNJ33718.1"/>
    <property type="molecule type" value="Genomic_DNA"/>
</dbReference>
<proteinExistence type="predicted"/>
<feature type="region of interest" description="Disordered" evidence="1">
    <location>
        <begin position="34"/>
        <end position="71"/>
    </location>
</feature>